<dbReference type="Gene3D" id="3.10.10.10">
    <property type="entry name" value="HIV Type 1 Reverse Transcriptase, subunit A, domain 1"/>
    <property type="match status" value="1"/>
</dbReference>
<dbReference type="PANTHER" id="PTHR37984:SF12">
    <property type="entry name" value="RIBONUCLEASE H"/>
    <property type="match status" value="1"/>
</dbReference>
<name>A0A0V0T892_9BILA</name>
<evidence type="ECO:0000313" key="1">
    <source>
        <dbReference type="EMBL" id="KRX35212.1"/>
    </source>
</evidence>
<accession>A0A0V0T892</accession>
<dbReference type="STRING" id="144512.A0A0V0T892"/>
<dbReference type="OrthoDB" id="5920533at2759"/>
<gene>
    <name evidence="1" type="ORF">T05_1469</name>
</gene>
<protein>
    <recommendedName>
        <fullName evidence="3">Transposon Ty3-I Gag-Pol polyprotein</fullName>
    </recommendedName>
</protein>
<dbReference type="InterPro" id="IPR050951">
    <property type="entry name" value="Retrovirus_Pol_polyprotein"/>
</dbReference>
<sequence length="178" mass="20200">MHHDSKECWQEDELLHIAFSNLTLLTIVTSNKFQLEMIVFKLATFQGELVNVKEICLVNVQYGNIHRTVTLIVVKEHCLNLLRLNRFEPLGINISGIHHLIPNSLPMSEYTGKSVTLKVDPNNTPICVKARKVPHALKEKTDTELDKLIEQGILEPVNHPIWSSLISTPVNPDGRVRI</sequence>
<dbReference type="SUPFAM" id="SSF56672">
    <property type="entry name" value="DNA/RNA polymerases"/>
    <property type="match status" value="1"/>
</dbReference>
<dbReference type="InterPro" id="IPR043502">
    <property type="entry name" value="DNA/RNA_pol_sf"/>
</dbReference>
<keyword evidence="2" id="KW-1185">Reference proteome</keyword>
<reference evidence="1 2" key="1">
    <citation type="submission" date="2015-01" db="EMBL/GenBank/DDBJ databases">
        <title>Evolution of Trichinella species and genotypes.</title>
        <authorList>
            <person name="Korhonen P.K."/>
            <person name="Edoardo P."/>
            <person name="Giuseppe L.R."/>
            <person name="Gasser R.B."/>
        </authorList>
    </citation>
    <scope>NUCLEOTIDE SEQUENCE [LARGE SCALE GENOMIC DNA]</scope>
    <source>
        <strain evidence="1">ISS417</strain>
    </source>
</reference>
<dbReference type="EMBL" id="JYDJ01000462">
    <property type="protein sequence ID" value="KRX35212.1"/>
    <property type="molecule type" value="Genomic_DNA"/>
</dbReference>
<proteinExistence type="predicted"/>
<dbReference type="PANTHER" id="PTHR37984">
    <property type="entry name" value="PROTEIN CBG26694"/>
    <property type="match status" value="1"/>
</dbReference>
<evidence type="ECO:0000313" key="2">
    <source>
        <dbReference type="Proteomes" id="UP000055048"/>
    </source>
</evidence>
<dbReference type="Proteomes" id="UP000055048">
    <property type="component" value="Unassembled WGS sequence"/>
</dbReference>
<organism evidence="1 2">
    <name type="scientific">Trichinella murrelli</name>
    <dbReference type="NCBI Taxonomy" id="144512"/>
    <lineage>
        <taxon>Eukaryota</taxon>
        <taxon>Metazoa</taxon>
        <taxon>Ecdysozoa</taxon>
        <taxon>Nematoda</taxon>
        <taxon>Enoplea</taxon>
        <taxon>Dorylaimia</taxon>
        <taxon>Trichinellida</taxon>
        <taxon>Trichinellidae</taxon>
        <taxon>Trichinella</taxon>
    </lineage>
</organism>
<evidence type="ECO:0008006" key="3">
    <source>
        <dbReference type="Google" id="ProtNLM"/>
    </source>
</evidence>
<comment type="caution">
    <text evidence="1">The sequence shown here is derived from an EMBL/GenBank/DDBJ whole genome shotgun (WGS) entry which is preliminary data.</text>
</comment>
<dbReference type="AlphaFoldDB" id="A0A0V0T892"/>